<dbReference type="AlphaFoldDB" id="A0A7Z0TQG7"/>
<feature type="domain" description="GST C-terminal" evidence="1">
    <location>
        <begin position="1"/>
        <end position="95"/>
    </location>
</feature>
<comment type="caution">
    <text evidence="3">The sequence shown here is derived from an EMBL/GenBank/DDBJ whole genome shotgun (WGS) entry which is preliminary data.</text>
</comment>
<reference evidence="3" key="1">
    <citation type="submission" date="2020-06" db="EMBL/GenBank/DDBJ databases">
        <title>Whole Genome Sequence of Bradyrhizobium sp. Strain 323S2.</title>
        <authorList>
            <person name="Bromfield E.S.P."/>
        </authorList>
    </citation>
    <scope>NUCLEOTIDE SEQUENCE [LARGE SCALE GENOMIC DNA]</scope>
    <source>
        <strain evidence="3">323S2</strain>
    </source>
</reference>
<keyword evidence="3" id="KW-0808">Transferase</keyword>
<organism evidence="3">
    <name type="scientific">Bradyrhizobium barranii subsp. barranii</name>
    <dbReference type="NCBI Taxonomy" id="2823807"/>
    <lineage>
        <taxon>Bacteria</taxon>
        <taxon>Pseudomonadati</taxon>
        <taxon>Pseudomonadota</taxon>
        <taxon>Alphaproteobacteria</taxon>
        <taxon>Hyphomicrobiales</taxon>
        <taxon>Nitrobacteraceae</taxon>
        <taxon>Bradyrhizobium</taxon>
        <taxon>Bradyrhizobium barranii</taxon>
    </lineage>
</organism>
<accession>A0A7Z0TQG7</accession>
<gene>
    <name evidence="3" type="ORF">G6321_16865</name>
    <name evidence="2" type="ORF">J4G43_05040</name>
</gene>
<dbReference type="EMBL" id="JAGEMI010000001">
    <property type="protein sequence ID" value="MBO1860364.1"/>
    <property type="molecule type" value="Genomic_DNA"/>
</dbReference>
<proteinExistence type="predicted"/>
<evidence type="ECO:0000259" key="1">
    <source>
        <dbReference type="PROSITE" id="PS50405"/>
    </source>
</evidence>
<dbReference type="InterPro" id="IPR010987">
    <property type="entry name" value="Glutathione-S-Trfase_C-like"/>
</dbReference>
<dbReference type="SUPFAM" id="SSF47616">
    <property type="entry name" value="GST C-terminal domain-like"/>
    <property type="match status" value="1"/>
</dbReference>
<dbReference type="Pfam" id="PF13410">
    <property type="entry name" value="GST_C_2"/>
    <property type="match status" value="1"/>
</dbReference>
<dbReference type="GO" id="GO:0016740">
    <property type="term" value="F:transferase activity"/>
    <property type="evidence" value="ECO:0007669"/>
    <property type="project" value="UniProtKB-KW"/>
</dbReference>
<name>A0A7Z0TQG7_9BRAD</name>
<dbReference type="EMBL" id="JACBFH010000001">
    <property type="protein sequence ID" value="NYY90034.1"/>
    <property type="molecule type" value="Genomic_DNA"/>
</dbReference>
<protein>
    <submittedName>
        <fullName evidence="3">Glutathione S-transferase C-terminal domain-containing protein</fullName>
    </submittedName>
</protein>
<dbReference type="Gene3D" id="1.20.1050.10">
    <property type="match status" value="1"/>
</dbReference>
<evidence type="ECO:0000313" key="3">
    <source>
        <dbReference type="EMBL" id="NYY90034.1"/>
    </source>
</evidence>
<reference evidence="2" key="2">
    <citation type="submission" date="2021-03" db="EMBL/GenBank/DDBJ databases">
        <title>Whole Genome Sequence of Bradyrhizobium sp. Strain 144S4.</title>
        <authorList>
            <person name="Bromfield E.S.P."/>
            <person name="Cloutier S."/>
        </authorList>
    </citation>
    <scope>NUCLEOTIDE SEQUENCE [LARGE SCALE GENOMIC DNA]</scope>
    <source>
        <strain evidence="2">144S4</strain>
    </source>
</reference>
<dbReference type="PROSITE" id="PS50405">
    <property type="entry name" value="GST_CTER"/>
    <property type="match status" value="1"/>
</dbReference>
<sequence length="95" mass="10558">MRVTAAATSFPAPWSRVVKFRENDLRPLRATLAGQPYLGGDSPTYADYYVFGAFQWATAISEFRLLEDGDPIAGWRHRMLELHGRLAGNAPGYAV</sequence>
<evidence type="ECO:0000313" key="2">
    <source>
        <dbReference type="EMBL" id="MBO1860364.1"/>
    </source>
</evidence>
<dbReference type="InterPro" id="IPR036282">
    <property type="entry name" value="Glutathione-S-Trfase_C_sf"/>
</dbReference>